<dbReference type="PANTHER" id="PTHR43617">
    <property type="entry name" value="L-AMINO ACID N-ACETYLTRANSFERASE"/>
    <property type="match status" value="1"/>
</dbReference>
<dbReference type="PROSITE" id="PS51186">
    <property type="entry name" value="GNAT"/>
    <property type="match status" value="1"/>
</dbReference>
<keyword evidence="2" id="KW-0012">Acyltransferase</keyword>
<dbReference type="InterPro" id="IPR050276">
    <property type="entry name" value="MshD_Acetyltransferase"/>
</dbReference>
<dbReference type="Gene3D" id="3.40.630.30">
    <property type="match status" value="1"/>
</dbReference>
<evidence type="ECO:0000259" key="1">
    <source>
        <dbReference type="PROSITE" id="PS51186"/>
    </source>
</evidence>
<dbReference type="GO" id="GO:0004145">
    <property type="term" value="F:diamine N-acetyltransferase activity"/>
    <property type="evidence" value="ECO:0007669"/>
    <property type="project" value="UniProtKB-EC"/>
</dbReference>
<dbReference type="Proteomes" id="UP000092665">
    <property type="component" value="Unassembled WGS sequence"/>
</dbReference>
<name>A0A1B8YLL4_9GAMM</name>
<dbReference type="SUPFAM" id="SSF55729">
    <property type="entry name" value="Acyl-CoA N-acyltransferases (Nat)"/>
    <property type="match status" value="1"/>
</dbReference>
<protein>
    <submittedName>
        <fullName evidence="2">Spermine/spermidine acetyltransferase</fullName>
        <ecNumber evidence="2">2.3.1.57</ecNumber>
    </submittedName>
</protein>
<dbReference type="InterPro" id="IPR000182">
    <property type="entry name" value="GNAT_dom"/>
</dbReference>
<reference evidence="3" key="1">
    <citation type="submission" date="2015-11" db="EMBL/GenBank/DDBJ databases">
        <authorList>
            <person name="Tobias N.J."/>
            <person name="Mishra B."/>
            <person name="Gupta D.K."/>
            <person name="Thines M."/>
            <person name="Stinear T.P."/>
            <person name="Bode H.B."/>
        </authorList>
    </citation>
    <scope>NUCLEOTIDE SEQUENCE [LARGE SCALE GENOMIC DNA]</scope>
    <source>
        <strain evidence="3">PB45.5</strain>
    </source>
</reference>
<feature type="domain" description="N-acetyltransferase" evidence="1">
    <location>
        <begin position="3"/>
        <end position="148"/>
    </location>
</feature>
<dbReference type="EC" id="2.3.1.57" evidence="2"/>
<dbReference type="RefSeq" id="WP_065389074.1">
    <property type="nucleotide sequence ID" value="NZ_CAWMQN010000018.1"/>
</dbReference>
<dbReference type="AlphaFoldDB" id="A0A1B8YLL4"/>
<dbReference type="Pfam" id="PF00583">
    <property type="entry name" value="Acetyltransf_1"/>
    <property type="match status" value="1"/>
</dbReference>
<accession>A0A1B8YLL4</accession>
<comment type="caution">
    <text evidence="2">The sequence shown here is derived from an EMBL/GenBank/DDBJ whole genome shotgun (WGS) entry which is preliminary data.</text>
</comment>
<sequence>MKVSLVDVDKDNYEDVMSLEVEPGQEVFVAPNSESIVESHFNEYCRARVICYGEDVVGFAMYERCVNEGKPNEYNLYRMMIDKSYQSQGIGRMAMQLLLDEMKQQSDCHRITVCYDETSERHKSFYQRFGFVEVGYYEEYEEMLAEIIVRS</sequence>
<keyword evidence="3" id="KW-1185">Reference proteome</keyword>
<keyword evidence="2" id="KW-0808">Transferase</keyword>
<organism evidence="2 3">
    <name type="scientific">Photorhabdus namnaonensis</name>
    <dbReference type="NCBI Taxonomy" id="1851568"/>
    <lineage>
        <taxon>Bacteria</taxon>
        <taxon>Pseudomonadati</taxon>
        <taxon>Pseudomonadota</taxon>
        <taxon>Gammaproteobacteria</taxon>
        <taxon>Enterobacterales</taxon>
        <taxon>Morganellaceae</taxon>
        <taxon>Photorhabdus</taxon>
    </lineage>
</organism>
<proteinExistence type="predicted"/>
<dbReference type="EMBL" id="LOIC01000018">
    <property type="protein sequence ID" value="OCA56061.1"/>
    <property type="molecule type" value="Genomic_DNA"/>
</dbReference>
<dbReference type="CDD" id="cd04301">
    <property type="entry name" value="NAT_SF"/>
    <property type="match status" value="1"/>
</dbReference>
<dbReference type="PATRIC" id="fig|29488.15.peg.619"/>
<gene>
    <name evidence="2" type="primary">bltD_1</name>
    <name evidence="2" type="ORF">Phpb_00560</name>
</gene>
<evidence type="ECO:0000313" key="2">
    <source>
        <dbReference type="EMBL" id="OCA56061.1"/>
    </source>
</evidence>
<evidence type="ECO:0000313" key="3">
    <source>
        <dbReference type="Proteomes" id="UP000092665"/>
    </source>
</evidence>
<dbReference type="InterPro" id="IPR016181">
    <property type="entry name" value="Acyl_CoA_acyltransferase"/>
</dbReference>